<dbReference type="InterPro" id="IPR001296">
    <property type="entry name" value="Glyco_trans_1"/>
</dbReference>
<evidence type="ECO:0000259" key="3">
    <source>
        <dbReference type="Pfam" id="PF00534"/>
    </source>
</evidence>
<evidence type="ECO:0000256" key="1">
    <source>
        <dbReference type="ARBA" id="ARBA00022676"/>
    </source>
</evidence>
<keyword evidence="2 4" id="KW-0808">Transferase</keyword>
<sequence>MYYFLNDNMQAQKSGIEHAEIKRLQLFKHFKVPAQIVTRQFALDLHQVMAQAKIADAELVNLFDFFTGARQANVTPQRLKDLKLTKDHRLVADDKQTVAVMAQGQRRATVTLRHVKHQTLDHIQYFEPNGQTTKMVWYDTRGFLSLEQYFDWGGKIVREQYLGPDHQVHLVRLRYLNRQNEECESWRLLHYQGHDYEFAGFNELTRFFLDELNRRTAGQHVMICDRTVEYGWALFNMRTRVFKVLHLHNDHVNDPSDMLHSSFNSNYAHALNNLDQWQAVVAATPQQTQDMIDRFGTTPPEYTIPVGIVSDATLTARHQDWDARESQLIVQVARLAPEKQPDQAVKAFQIVHERYPQAHLEFWGYSNGDTETQLRQQVAAAGLQDFVLFKGYTEDVNQVYNRAQIGILPSRAEGFSLMLLEAQAHGLPMIANDIKYGPAAIIQDGKTGILTQNDDIQGLAQAMIDLLSNPAQLRNFSEAAYESSERYSEAAVMTQWQGLIQQAQQFYQASAKEG</sequence>
<feature type="domain" description="Glycosyl transferase family 1" evidence="3">
    <location>
        <begin position="325"/>
        <end position="482"/>
    </location>
</feature>
<dbReference type="GO" id="GO:0016757">
    <property type="term" value="F:glycosyltransferase activity"/>
    <property type="evidence" value="ECO:0007669"/>
    <property type="project" value="UniProtKB-KW"/>
</dbReference>
<dbReference type="GO" id="GO:0015031">
    <property type="term" value="P:protein transport"/>
    <property type="evidence" value="ECO:0007669"/>
    <property type="project" value="InterPro"/>
</dbReference>
<keyword evidence="5" id="KW-1185">Reference proteome</keyword>
<dbReference type="EMBL" id="AZDA01000065">
    <property type="protein sequence ID" value="KRK36364.1"/>
    <property type="molecule type" value="Genomic_DNA"/>
</dbReference>
<dbReference type="SUPFAM" id="SSF53756">
    <property type="entry name" value="UDP-Glycosyltransferase/glycogen phosphorylase"/>
    <property type="match status" value="1"/>
</dbReference>
<organism evidence="4 5">
    <name type="scientific">Loigolactobacillus bifermentans DSM 20003</name>
    <dbReference type="NCBI Taxonomy" id="1423726"/>
    <lineage>
        <taxon>Bacteria</taxon>
        <taxon>Bacillati</taxon>
        <taxon>Bacillota</taxon>
        <taxon>Bacilli</taxon>
        <taxon>Lactobacillales</taxon>
        <taxon>Lactobacillaceae</taxon>
        <taxon>Loigolactobacillus</taxon>
    </lineage>
</organism>
<accession>A0A0R1GQN1</accession>
<dbReference type="STRING" id="1423726.FC07_GL003045"/>
<evidence type="ECO:0000256" key="2">
    <source>
        <dbReference type="ARBA" id="ARBA00022679"/>
    </source>
</evidence>
<proteinExistence type="predicted"/>
<dbReference type="AlphaFoldDB" id="A0A0R1GQN1"/>
<reference evidence="4 5" key="1">
    <citation type="journal article" date="2015" name="Genome Announc.">
        <title>Expanding the biotechnology potential of lactobacilli through comparative genomics of 213 strains and associated genera.</title>
        <authorList>
            <person name="Sun Z."/>
            <person name="Harris H.M."/>
            <person name="McCann A."/>
            <person name="Guo C."/>
            <person name="Argimon S."/>
            <person name="Zhang W."/>
            <person name="Yang X."/>
            <person name="Jeffery I.B."/>
            <person name="Cooney J.C."/>
            <person name="Kagawa T.F."/>
            <person name="Liu W."/>
            <person name="Song Y."/>
            <person name="Salvetti E."/>
            <person name="Wrobel A."/>
            <person name="Rasinkangas P."/>
            <person name="Parkhill J."/>
            <person name="Rea M.C."/>
            <person name="O'Sullivan O."/>
            <person name="Ritari J."/>
            <person name="Douillard F.P."/>
            <person name="Paul Ross R."/>
            <person name="Yang R."/>
            <person name="Briner A.E."/>
            <person name="Felis G.E."/>
            <person name="de Vos W.M."/>
            <person name="Barrangou R."/>
            <person name="Klaenhammer T.R."/>
            <person name="Caufield P.W."/>
            <person name="Cui Y."/>
            <person name="Zhang H."/>
            <person name="O'Toole P.W."/>
        </authorList>
    </citation>
    <scope>NUCLEOTIDE SEQUENCE [LARGE SCALE GENOMIC DNA]</scope>
    <source>
        <strain evidence="4 5">DSM 20003</strain>
    </source>
</reference>
<dbReference type="InterPro" id="IPR022372">
    <property type="entry name" value="Accessory_SS_Asp1"/>
</dbReference>
<protein>
    <submittedName>
        <fullName evidence="4">Glycosyltransferase</fullName>
    </submittedName>
</protein>
<dbReference type="RefSeq" id="WP_057904651.1">
    <property type="nucleotide sequence ID" value="NZ_AZDA01000065.1"/>
</dbReference>
<gene>
    <name evidence="4" type="ORF">FC07_GL003045</name>
</gene>
<dbReference type="Pfam" id="PF16993">
    <property type="entry name" value="Asp1"/>
    <property type="match status" value="1"/>
</dbReference>
<evidence type="ECO:0000313" key="4">
    <source>
        <dbReference type="EMBL" id="KRK36364.1"/>
    </source>
</evidence>
<dbReference type="Proteomes" id="UP000051461">
    <property type="component" value="Unassembled WGS sequence"/>
</dbReference>
<name>A0A0R1GQN1_9LACO</name>
<dbReference type="PANTHER" id="PTHR12526:SF629">
    <property type="entry name" value="TEICHURONIC ACID BIOSYNTHESIS GLYCOSYLTRANSFERASE TUAH-RELATED"/>
    <property type="match status" value="1"/>
</dbReference>
<dbReference type="Gene3D" id="3.40.50.2000">
    <property type="entry name" value="Glycogen Phosphorylase B"/>
    <property type="match status" value="3"/>
</dbReference>
<comment type="caution">
    <text evidence="4">The sequence shown here is derived from an EMBL/GenBank/DDBJ whole genome shotgun (WGS) entry which is preliminary data.</text>
</comment>
<dbReference type="PANTHER" id="PTHR12526">
    <property type="entry name" value="GLYCOSYLTRANSFERASE"/>
    <property type="match status" value="1"/>
</dbReference>
<evidence type="ECO:0000313" key="5">
    <source>
        <dbReference type="Proteomes" id="UP000051461"/>
    </source>
</evidence>
<dbReference type="OrthoDB" id="570545at2"/>
<dbReference type="CDD" id="cd04949">
    <property type="entry name" value="GT4_GtfA-like"/>
    <property type="match status" value="1"/>
</dbReference>
<dbReference type="Pfam" id="PF00534">
    <property type="entry name" value="Glycos_transf_1"/>
    <property type="match status" value="1"/>
</dbReference>
<keyword evidence="1" id="KW-0328">Glycosyltransferase</keyword>
<dbReference type="PATRIC" id="fig|1423726.3.peg.3159"/>